<evidence type="ECO:0000256" key="5">
    <source>
        <dbReference type="ARBA" id="ARBA00022475"/>
    </source>
</evidence>
<name>A0A1H4MDC8_9PSED</name>
<feature type="domain" description="Type II secretion system protein GspF" evidence="16">
    <location>
        <begin position="72"/>
        <end position="194"/>
    </location>
</feature>
<dbReference type="GO" id="GO:0046872">
    <property type="term" value="F:metal ion binding"/>
    <property type="evidence" value="ECO:0007669"/>
    <property type="project" value="UniProtKB-KW"/>
</dbReference>
<dbReference type="Proteomes" id="UP000198982">
    <property type="component" value="Unassembled WGS sequence"/>
</dbReference>
<dbReference type="FunFam" id="1.20.81.30:FF:000001">
    <property type="entry name" value="Type II secretion system protein F"/>
    <property type="match status" value="2"/>
</dbReference>
<dbReference type="InterPro" id="IPR001992">
    <property type="entry name" value="T2SS_GspF/T4SS_PilC_CS"/>
</dbReference>
<dbReference type="RefSeq" id="WP_092313503.1">
    <property type="nucleotide sequence ID" value="NZ_FNTJ01000001.1"/>
</dbReference>
<feature type="domain" description="Type II secretion system protein GspF" evidence="16">
    <location>
        <begin position="274"/>
        <end position="396"/>
    </location>
</feature>
<evidence type="ECO:0000256" key="4">
    <source>
        <dbReference type="ARBA" id="ARBA00022448"/>
    </source>
</evidence>
<keyword evidence="10" id="KW-0653">Protein transport</keyword>
<evidence type="ECO:0000256" key="9">
    <source>
        <dbReference type="ARBA" id="ARBA00022837"/>
    </source>
</evidence>
<dbReference type="AlphaFoldDB" id="A0A1H4MDC8"/>
<dbReference type="PANTHER" id="PTHR30012">
    <property type="entry name" value="GENERAL SECRETION PATHWAY PROTEIN"/>
    <property type="match status" value="1"/>
</dbReference>
<evidence type="ECO:0000313" key="17">
    <source>
        <dbReference type="EMBL" id="SEB80847.1"/>
    </source>
</evidence>
<keyword evidence="4 14" id="KW-0813">Transport</keyword>
<evidence type="ECO:0000313" key="18">
    <source>
        <dbReference type="Proteomes" id="UP000198982"/>
    </source>
</evidence>
<keyword evidence="5" id="KW-1003">Cell membrane</keyword>
<evidence type="ECO:0000256" key="7">
    <source>
        <dbReference type="ARBA" id="ARBA00022692"/>
    </source>
</evidence>
<evidence type="ECO:0000256" key="3">
    <source>
        <dbReference type="ARBA" id="ARBA00005745"/>
    </source>
</evidence>
<feature type="transmembrane region" description="Helical" evidence="15">
    <location>
        <begin position="170"/>
        <end position="193"/>
    </location>
</feature>
<keyword evidence="8" id="KW-0479">Metal-binding</keyword>
<dbReference type="GO" id="GO:0005886">
    <property type="term" value="C:plasma membrane"/>
    <property type="evidence" value="ECO:0007669"/>
    <property type="project" value="UniProtKB-SubCell"/>
</dbReference>
<sequence length="405" mass="43563">MAAYEYLAMCAAGKKSTGVVEADSPRHARQLLRERQLVVLKVSTAQNKRVRGKGLLQVSGGGLSSAELALLTRQLSTLVQASLPLEEVLAAVAAQCEKQRIKSMLLAIRSKVLEGYSLAVALAAYPRAFPDLYRATVAAGERSGHLGQVLLNLADYTEAQQAARQQIQLAMLYPSILMLAAVSIVGFLLGFVVPDVVKVFIDSGQELPLLTRGLIASSAFLQDFGLLLLLLLAALVLAARAAVRNPATRERWHALVLQLPLLGRLIRASNCTRFVSTLAILGRSGVPLLDALGIASEVVANQKIRTGLKDIVRGVREGISLTRALELNGSFPPMMLYMIASGERSGELDSMLERAAKQQEEQLANRIALLVGLFEPAMLVFMGASVLIIVLAILMPILSLNQLIT</sequence>
<keyword evidence="6" id="KW-0997">Cell inner membrane</keyword>
<evidence type="ECO:0000256" key="14">
    <source>
        <dbReference type="RuleBase" id="RU003923"/>
    </source>
</evidence>
<comment type="subcellular location">
    <subcellularLocation>
        <location evidence="2 14">Cell inner membrane</location>
        <topology evidence="2 14">Multi-pass membrane protein</topology>
    </subcellularLocation>
</comment>
<keyword evidence="12 15" id="KW-0472">Membrane</keyword>
<dbReference type="EMBL" id="FNTJ01000001">
    <property type="protein sequence ID" value="SEB80847.1"/>
    <property type="molecule type" value="Genomic_DNA"/>
</dbReference>
<dbReference type="PRINTS" id="PR00812">
    <property type="entry name" value="BCTERIALGSPF"/>
</dbReference>
<evidence type="ECO:0000256" key="6">
    <source>
        <dbReference type="ARBA" id="ARBA00022519"/>
    </source>
</evidence>
<feature type="transmembrane region" description="Helical" evidence="15">
    <location>
        <begin position="367"/>
        <end position="398"/>
    </location>
</feature>
<proteinExistence type="inferred from homology"/>
<reference evidence="18" key="1">
    <citation type="submission" date="2016-10" db="EMBL/GenBank/DDBJ databases">
        <authorList>
            <person name="Varghese N."/>
            <person name="Submissions S."/>
        </authorList>
    </citation>
    <scope>NUCLEOTIDE SEQUENCE [LARGE SCALE GENOMIC DNA]</scope>
    <source>
        <strain evidence="18">DSM 9751</strain>
    </source>
</reference>
<keyword evidence="11 15" id="KW-1133">Transmembrane helix</keyword>
<keyword evidence="18" id="KW-1185">Reference proteome</keyword>
<dbReference type="Pfam" id="PF00482">
    <property type="entry name" value="T2SSF"/>
    <property type="match status" value="2"/>
</dbReference>
<dbReference type="GO" id="GO:0015627">
    <property type="term" value="C:type II protein secretion system complex"/>
    <property type="evidence" value="ECO:0007669"/>
    <property type="project" value="InterPro"/>
</dbReference>
<dbReference type="Gene3D" id="1.20.81.30">
    <property type="entry name" value="Type II secretion system (T2SS), domain F"/>
    <property type="match status" value="2"/>
</dbReference>
<evidence type="ECO:0000259" key="16">
    <source>
        <dbReference type="Pfam" id="PF00482"/>
    </source>
</evidence>
<dbReference type="InterPro" id="IPR042094">
    <property type="entry name" value="T2SS_GspF_sf"/>
</dbReference>
<dbReference type="InterPro" id="IPR003004">
    <property type="entry name" value="GspF/PilC"/>
</dbReference>
<protein>
    <recommendedName>
        <fullName evidence="13">General secretion pathway protein F</fullName>
    </recommendedName>
</protein>
<accession>A0A1H4MDC8</accession>
<evidence type="ECO:0000256" key="10">
    <source>
        <dbReference type="ARBA" id="ARBA00022927"/>
    </source>
</evidence>
<evidence type="ECO:0000256" key="8">
    <source>
        <dbReference type="ARBA" id="ARBA00022723"/>
    </source>
</evidence>
<keyword evidence="9" id="KW-0106">Calcium</keyword>
<evidence type="ECO:0000256" key="11">
    <source>
        <dbReference type="ARBA" id="ARBA00022989"/>
    </source>
</evidence>
<gene>
    <name evidence="17" type="ORF">SAMN05216178_2335</name>
</gene>
<dbReference type="InterPro" id="IPR011850">
    <property type="entry name" value="T2SS_GspF"/>
</dbReference>
<evidence type="ECO:0000256" key="13">
    <source>
        <dbReference type="ARBA" id="ARBA00030750"/>
    </source>
</evidence>
<evidence type="ECO:0000256" key="15">
    <source>
        <dbReference type="SAM" id="Phobius"/>
    </source>
</evidence>
<comment type="function">
    <text evidence="1">Component of the type II secretion system inner membrane complex required for the energy-dependent secretion of extracellular factors such as proteases and toxins from the periplasm.</text>
</comment>
<dbReference type="PANTHER" id="PTHR30012:SF0">
    <property type="entry name" value="TYPE II SECRETION SYSTEM PROTEIN F-RELATED"/>
    <property type="match status" value="1"/>
</dbReference>
<evidence type="ECO:0000256" key="1">
    <source>
        <dbReference type="ARBA" id="ARBA00002684"/>
    </source>
</evidence>
<feature type="transmembrane region" description="Helical" evidence="15">
    <location>
        <begin position="213"/>
        <end position="239"/>
    </location>
</feature>
<dbReference type="NCBIfam" id="TIGR02120">
    <property type="entry name" value="GspF"/>
    <property type="match status" value="1"/>
</dbReference>
<dbReference type="GO" id="GO:0015628">
    <property type="term" value="P:protein secretion by the type II secretion system"/>
    <property type="evidence" value="ECO:0007669"/>
    <property type="project" value="InterPro"/>
</dbReference>
<dbReference type="InterPro" id="IPR018076">
    <property type="entry name" value="T2SS_GspF_dom"/>
</dbReference>
<evidence type="ECO:0000256" key="12">
    <source>
        <dbReference type="ARBA" id="ARBA00023136"/>
    </source>
</evidence>
<comment type="similarity">
    <text evidence="3 14">Belongs to the GSP F family.</text>
</comment>
<dbReference type="PROSITE" id="PS00874">
    <property type="entry name" value="T2SP_F"/>
    <property type="match status" value="1"/>
</dbReference>
<evidence type="ECO:0000256" key="2">
    <source>
        <dbReference type="ARBA" id="ARBA00004429"/>
    </source>
</evidence>
<organism evidence="17 18">
    <name type="scientific">Pseudomonas saponiphila</name>
    <dbReference type="NCBI Taxonomy" id="556534"/>
    <lineage>
        <taxon>Bacteria</taxon>
        <taxon>Pseudomonadati</taxon>
        <taxon>Pseudomonadota</taxon>
        <taxon>Gammaproteobacteria</taxon>
        <taxon>Pseudomonadales</taxon>
        <taxon>Pseudomonadaceae</taxon>
        <taxon>Pseudomonas</taxon>
    </lineage>
</organism>
<keyword evidence="7 14" id="KW-0812">Transmembrane</keyword>